<comment type="catalytic activity">
    <reaction evidence="1">
        <text>ATP + protein L-histidine = ADP + protein N-phospho-L-histidine.</text>
        <dbReference type="EC" id="2.7.13.3"/>
    </reaction>
</comment>
<dbReference type="PRINTS" id="PR00344">
    <property type="entry name" value="BCTRLSENSOR"/>
</dbReference>
<gene>
    <name evidence="7" type="ORF">HMPREF1076_00315</name>
</gene>
<sequence length="84" mass="9246">MFSKEKQSAVFQRFEKLDDYKSGAGLGLSICTLIADRLGGTLSIDPTYENGARFVFTHPCEIPSSAYSQGTAGTTLVFRYKNKN</sequence>
<dbReference type="AlphaFoldDB" id="K5ZWF2"/>
<dbReference type="HOGENOM" id="CLU_2524521_0_0_10"/>
<dbReference type="SUPFAM" id="SSF55874">
    <property type="entry name" value="ATPase domain of HSP90 chaperone/DNA topoisomerase II/histidine kinase"/>
    <property type="match status" value="1"/>
</dbReference>
<dbReference type="Gene3D" id="3.30.565.10">
    <property type="entry name" value="Histidine kinase-like ATPase, C-terminal domain"/>
    <property type="match status" value="1"/>
</dbReference>
<feature type="domain" description="Histidine kinase/HSP90-like ATPase" evidence="6">
    <location>
        <begin position="3"/>
        <end position="60"/>
    </location>
</feature>
<dbReference type="InterPro" id="IPR036890">
    <property type="entry name" value="HATPase_C_sf"/>
</dbReference>
<dbReference type="Proteomes" id="UP000006330">
    <property type="component" value="Unassembled WGS sequence"/>
</dbReference>
<protein>
    <recommendedName>
        <fullName evidence="2">histidine kinase</fullName>
        <ecNumber evidence="2">2.7.13.3</ecNumber>
    </recommendedName>
</protein>
<proteinExistence type="predicted"/>
<evidence type="ECO:0000256" key="3">
    <source>
        <dbReference type="ARBA" id="ARBA00022679"/>
    </source>
</evidence>
<evidence type="ECO:0000259" key="6">
    <source>
        <dbReference type="Pfam" id="PF02518"/>
    </source>
</evidence>
<dbReference type="InterPro" id="IPR003594">
    <property type="entry name" value="HATPase_dom"/>
</dbReference>
<dbReference type="PANTHER" id="PTHR43711">
    <property type="entry name" value="TWO-COMPONENT HISTIDINE KINASE"/>
    <property type="match status" value="1"/>
</dbReference>
<evidence type="ECO:0000313" key="7">
    <source>
        <dbReference type="EMBL" id="EKN20119.1"/>
    </source>
</evidence>
<keyword evidence="3" id="KW-0808">Transferase</keyword>
<keyword evidence="5" id="KW-0902">Two-component regulatory system</keyword>
<dbReference type="PANTHER" id="PTHR43711:SF26">
    <property type="entry name" value="SENSOR HISTIDINE KINASE RCSC"/>
    <property type="match status" value="1"/>
</dbReference>
<dbReference type="GO" id="GO:0004673">
    <property type="term" value="F:protein histidine kinase activity"/>
    <property type="evidence" value="ECO:0007669"/>
    <property type="project" value="UniProtKB-EC"/>
</dbReference>
<reference evidence="7 8" key="1">
    <citation type="submission" date="2012-02" db="EMBL/GenBank/DDBJ databases">
        <title>The Genome Sequence of Parabacteroides goldsteinii CL02T12C30.</title>
        <authorList>
            <consortium name="The Broad Institute Genome Sequencing Platform"/>
            <person name="Earl A."/>
            <person name="Ward D."/>
            <person name="Feldgarden M."/>
            <person name="Gevers D."/>
            <person name="Zitomersky N.L."/>
            <person name="Coyne M.J."/>
            <person name="Comstock L.E."/>
            <person name="Young S.K."/>
            <person name="Zeng Q."/>
            <person name="Gargeya S."/>
            <person name="Fitzgerald M."/>
            <person name="Haas B."/>
            <person name="Abouelleil A."/>
            <person name="Alvarado L."/>
            <person name="Arachchi H.M."/>
            <person name="Berlin A."/>
            <person name="Chapman S.B."/>
            <person name="Gearin G."/>
            <person name="Goldberg J."/>
            <person name="Griggs A."/>
            <person name="Gujja S."/>
            <person name="Hansen M."/>
            <person name="Heiman D."/>
            <person name="Howarth C."/>
            <person name="Larimer J."/>
            <person name="Lui A."/>
            <person name="MacDonald P.J.P."/>
            <person name="McCowen C."/>
            <person name="Montmayeur A."/>
            <person name="Murphy C."/>
            <person name="Neiman D."/>
            <person name="Pearson M."/>
            <person name="Priest M."/>
            <person name="Roberts A."/>
            <person name="Saif S."/>
            <person name="Shea T."/>
            <person name="Sisk P."/>
            <person name="Stolte C."/>
            <person name="Sykes S."/>
            <person name="Wortman J."/>
            <person name="Nusbaum C."/>
            <person name="Birren B."/>
        </authorList>
    </citation>
    <scope>NUCLEOTIDE SEQUENCE [LARGE SCALE GENOMIC DNA]</scope>
    <source>
        <strain evidence="7 8">CL02T12C30</strain>
    </source>
</reference>
<dbReference type="OrthoDB" id="9796457at2"/>
<evidence type="ECO:0000256" key="2">
    <source>
        <dbReference type="ARBA" id="ARBA00012438"/>
    </source>
</evidence>
<dbReference type="EMBL" id="AGZO01000005">
    <property type="protein sequence ID" value="EKN20119.1"/>
    <property type="molecule type" value="Genomic_DNA"/>
</dbReference>
<keyword evidence="4" id="KW-0418">Kinase</keyword>
<dbReference type="InterPro" id="IPR004358">
    <property type="entry name" value="Sig_transdc_His_kin-like_C"/>
</dbReference>
<dbReference type="EC" id="2.7.13.3" evidence="2"/>
<accession>K5ZWF2</accession>
<dbReference type="InterPro" id="IPR050736">
    <property type="entry name" value="Sensor_HK_Regulatory"/>
</dbReference>
<name>K5ZWF2_9BACT</name>
<dbReference type="GO" id="GO:0000160">
    <property type="term" value="P:phosphorelay signal transduction system"/>
    <property type="evidence" value="ECO:0007669"/>
    <property type="project" value="UniProtKB-KW"/>
</dbReference>
<dbReference type="Pfam" id="PF02518">
    <property type="entry name" value="HATPase_c"/>
    <property type="match status" value="1"/>
</dbReference>
<organism evidence="7 8">
    <name type="scientific">Parabacteroides goldsteinii CL02T12C30</name>
    <dbReference type="NCBI Taxonomy" id="999418"/>
    <lineage>
        <taxon>Bacteria</taxon>
        <taxon>Pseudomonadati</taxon>
        <taxon>Bacteroidota</taxon>
        <taxon>Bacteroidia</taxon>
        <taxon>Bacteroidales</taxon>
        <taxon>Tannerellaceae</taxon>
        <taxon>Parabacteroides</taxon>
    </lineage>
</organism>
<evidence type="ECO:0000256" key="5">
    <source>
        <dbReference type="ARBA" id="ARBA00023012"/>
    </source>
</evidence>
<evidence type="ECO:0000256" key="4">
    <source>
        <dbReference type="ARBA" id="ARBA00022777"/>
    </source>
</evidence>
<comment type="caution">
    <text evidence="7">The sequence shown here is derived from an EMBL/GenBank/DDBJ whole genome shotgun (WGS) entry which is preliminary data.</text>
</comment>
<evidence type="ECO:0000313" key="8">
    <source>
        <dbReference type="Proteomes" id="UP000006330"/>
    </source>
</evidence>
<evidence type="ECO:0000256" key="1">
    <source>
        <dbReference type="ARBA" id="ARBA00000085"/>
    </source>
</evidence>